<feature type="repeat" description="NHL" evidence="2">
    <location>
        <begin position="163"/>
        <end position="207"/>
    </location>
</feature>
<dbReference type="SUPFAM" id="SSF63446">
    <property type="entry name" value="Type I dockerin domain"/>
    <property type="match status" value="1"/>
</dbReference>
<dbReference type="PANTHER" id="PTHR24104:SF25">
    <property type="entry name" value="PROTEIN LIN-41"/>
    <property type="match status" value="1"/>
</dbReference>
<keyword evidence="3" id="KW-0732">Signal</keyword>
<dbReference type="Gene3D" id="1.10.1330.10">
    <property type="entry name" value="Dockerin domain"/>
    <property type="match status" value="1"/>
</dbReference>
<comment type="caution">
    <text evidence="4">The sequence shown here is derived from an EMBL/GenBank/DDBJ whole genome shotgun (WGS) entry which is preliminary data.</text>
</comment>
<dbReference type="Gene3D" id="2.60.40.10">
    <property type="entry name" value="Immunoglobulins"/>
    <property type="match status" value="5"/>
</dbReference>
<evidence type="ECO:0000313" key="5">
    <source>
        <dbReference type="Proteomes" id="UP000319449"/>
    </source>
</evidence>
<keyword evidence="4" id="KW-0413">Isomerase</keyword>
<dbReference type="CDD" id="cd14256">
    <property type="entry name" value="Dockerin_I"/>
    <property type="match status" value="1"/>
</dbReference>
<dbReference type="InterPro" id="IPR001258">
    <property type="entry name" value="NHL_repeat"/>
</dbReference>
<dbReference type="InterPro" id="IPR013783">
    <property type="entry name" value="Ig-like_fold"/>
</dbReference>
<dbReference type="GO" id="GO:0008270">
    <property type="term" value="F:zinc ion binding"/>
    <property type="evidence" value="ECO:0007669"/>
    <property type="project" value="UniProtKB-KW"/>
</dbReference>
<dbReference type="SUPFAM" id="SSF101898">
    <property type="entry name" value="NHL repeat"/>
    <property type="match status" value="1"/>
</dbReference>
<protein>
    <submittedName>
        <fullName evidence="4">6-phosphogluconolactonase (Cycloisomerase 2 family)</fullName>
    </submittedName>
</protein>
<keyword evidence="5" id="KW-1185">Reference proteome</keyword>
<dbReference type="GO" id="GO:0000272">
    <property type="term" value="P:polysaccharide catabolic process"/>
    <property type="evidence" value="ECO:0007669"/>
    <property type="project" value="InterPro"/>
</dbReference>
<sequence length="905" mass="92551">MCSLRAQITKLTTYALAGMTLSLFPASIQASVAPSISLKPTLLAEKQGISTPVRVTSDPYGYLYVADPRSGGIAKYDRNGKLAGKITTIPNPRAIAISTAGDIIVSRGTTVTRIAADGSPKADFTGTFTFASGIVVADSANRIFVTDSGANCVKIFDLNGTFISEFGTQGSGQGQFLQPSGIAWDRVGNQLAVVDTLNCRIQFFELNGTFKKSLGSYGSGALRFTSPRSVAFEYSSDYRSTTRMYVVDSFQSHVQVIDPNTGTFLSFVGNYGITAGSLLVPSDTLFDSFDSANKRLVVANGFGNVTIFGIDGGSAAPQTSGSGPLLTINAFPLATNLTSLSIGGTVKPNGPAAVAGVTVNGVAASLAGSNWSSSVTLSTGVNVVTVIARDVAGAVSTQNVTINVIPTSGTTPPVPLVVNALPSITNVPLQTISGSAPAGASITINGGTAITVPIGGAWSQTVTLGEGLNNFMIVAQNAGNSDTATSVDITLDTIPPVIGIAGIPNGSVVTRPIQTISGFVSDTNATTVTVTVNGTDLTVPVVNGLFNTVASLNPGINTIAVVAADQAGNTTGVNSRTITLDPGSPSLGINTPTGTTVTSPSYTVSGNAPVGTTVVVAVNRFDRNSGALIPVTSSNATLSGATWSATLPMSSGLNQIVATVTDPKTGQTATAGTTVVYSSGIAPTIAITSPARDTGTINGNMYFTGTVGTDTTLTATVNGVPTTVTTNIDGTFTVNAQFPVPGTYNIAVTAMDSNGTAATSIRSVVYDPIPPKITVVSQNPLQLSYSGGTPYVIDQSGRYLASTIKTNGIIDLTGIAAPETLNIYILSKAEVSTRNGDINMDGKVDIADALKAIRIALGLDPFDKKFEQMLHADVGPVVGHTPTPDGRITLSDVIAIIEQVIGLPW</sequence>
<dbReference type="AlphaFoldDB" id="A0A562VKU6"/>
<evidence type="ECO:0000256" key="3">
    <source>
        <dbReference type="SAM" id="SignalP"/>
    </source>
</evidence>
<feature type="repeat" description="NHL" evidence="2">
    <location>
        <begin position="126"/>
        <end position="159"/>
    </location>
</feature>
<gene>
    <name evidence="4" type="ORF">JN12_02633</name>
</gene>
<dbReference type="PANTHER" id="PTHR24104">
    <property type="entry name" value="E3 UBIQUITIN-PROTEIN LIGASE NHLRC1-RELATED"/>
    <property type="match status" value="1"/>
</dbReference>
<reference evidence="4 5" key="1">
    <citation type="submission" date="2019-07" db="EMBL/GenBank/DDBJ databases">
        <title>Genomic Encyclopedia of Archaeal and Bacterial Type Strains, Phase II (KMG-II): from individual species to whole genera.</title>
        <authorList>
            <person name="Goeker M."/>
        </authorList>
    </citation>
    <scope>NUCLEOTIDE SEQUENCE [LARGE SCALE GENOMIC DNA]</scope>
    <source>
        <strain evidence="4 5">ATCC BAA-1139</strain>
    </source>
</reference>
<feature type="signal peptide" evidence="3">
    <location>
        <begin position="1"/>
        <end position="30"/>
    </location>
</feature>
<keyword evidence="1" id="KW-0677">Repeat</keyword>
<dbReference type="InterPro" id="IPR036439">
    <property type="entry name" value="Dockerin_dom_sf"/>
</dbReference>
<dbReference type="InterPro" id="IPR050952">
    <property type="entry name" value="TRIM-NHL_E3_ligases"/>
</dbReference>
<proteinExistence type="predicted"/>
<dbReference type="PROSITE" id="PS51125">
    <property type="entry name" value="NHL"/>
    <property type="match status" value="2"/>
</dbReference>
<evidence type="ECO:0000256" key="2">
    <source>
        <dbReference type="PROSITE-ProRule" id="PRU00504"/>
    </source>
</evidence>
<accession>A0A562VKU6</accession>
<organism evidence="4 5">
    <name type="scientific">Geobacter argillaceus</name>
    <dbReference type="NCBI Taxonomy" id="345631"/>
    <lineage>
        <taxon>Bacteria</taxon>
        <taxon>Pseudomonadati</taxon>
        <taxon>Thermodesulfobacteriota</taxon>
        <taxon>Desulfuromonadia</taxon>
        <taxon>Geobacterales</taxon>
        <taxon>Geobacteraceae</taxon>
        <taxon>Geobacter</taxon>
    </lineage>
</organism>
<evidence type="ECO:0000313" key="4">
    <source>
        <dbReference type="EMBL" id="TWJ18411.1"/>
    </source>
</evidence>
<dbReference type="EMBL" id="VLLN01000016">
    <property type="protein sequence ID" value="TWJ18411.1"/>
    <property type="molecule type" value="Genomic_DNA"/>
</dbReference>
<feature type="chain" id="PRO_5022057114" evidence="3">
    <location>
        <begin position="31"/>
        <end position="905"/>
    </location>
</feature>
<dbReference type="Pfam" id="PF09136">
    <property type="entry name" value="Glucodextran_B"/>
    <property type="match status" value="2"/>
</dbReference>
<dbReference type="CDD" id="cd05819">
    <property type="entry name" value="NHL"/>
    <property type="match status" value="1"/>
</dbReference>
<dbReference type="Gene3D" id="2.120.10.30">
    <property type="entry name" value="TolB, C-terminal domain"/>
    <property type="match status" value="2"/>
</dbReference>
<dbReference type="InterPro" id="IPR011042">
    <property type="entry name" value="6-blade_b-propeller_TolB-like"/>
</dbReference>
<dbReference type="Proteomes" id="UP000319449">
    <property type="component" value="Unassembled WGS sequence"/>
</dbReference>
<name>A0A562VKU6_9BACT</name>
<evidence type="ECO:0000256" key="1">
    <source>
        <dbReference type="ARBA" id="ARBA00022737"/>
    </source>
</evidence>
<dbReference type="GO" id="GO:0016853">
    <property type="term" value="F:isomerase activity"/>
    <property type="evidence" value="ECO:0007669"/>
    <property type="project" value="UniProtKB-KW"/>
</dbReference>
<dbReference type="Pfam" id="PF17170">
    <property type="entry name" value="DUF5128"/>
    <property type="match status" value="1"/>
</dbReference>
<dbReference type="RefSeq" id="WP_170241920.1">
    <property type="nucleotide sequence ID" value="NZ_VLLN01000016.1"/>
</dbReference>